<dbReference type="Proteomes" id="UP000594800">
    <property type="component" value="Chromosome"/>
</dbReference>
<dbReference type="GO" id="GO:0052689">
    <property type="term" value="F:carboxylic ester hydrolase activity"/>
    <property type="evidence" value="ECO:0007669"/>
    <property type="project" value="TreeGrafter"/>
</dbReference>
<evidence type="ECO:0000313" key="3">
    <source>
        <dbReference type="Proteomes" id="UP000594800"/>
    </source>
</evidence>
<protein>
    <submittedName>
        <fullName evidence="2">Alpha/beta fold hydrolase</fullName>
    </submittedName>
</protein>
<dbReference type="InterPro" id="IPR053145">
    <property type="entry name" value="AB_hydrolase_Est10"/>
</dbReference>
<feature type="domain" description="Serine aminopeptidase S33" evidence="1">
    <location>
        <begin position="73"/>
        <end position="284"/>
    </location>
</feature>
<dbReference type="InterPro" id="IPR022742">
    <property type="entry name" value="Hydrolase_4"/>
</dbReference>
<name>A0A7S9LWA5_9RHOB</name>
<dbReference type="RefSeq" id="WP_196105412.1">
    <property type="nucleotide sequence ID" value="NZ_CP064942.1"/>
</dbReference>
<dbReference type="KEGG" id="poz:I0K15_07890"/>
<dbReference type="PANTHER" id="PTHR43265:SF1">
    <property type="entry name" value="ESTERASE ESTD"/>
    <property type="match status" value="1"/>
</dbReference>
<reference evidence="2 3" key="1">
    <citation type="submission" date="2020-11" db="EMBL/GenBank/DDBJ databases">
        <title>Description of Pontivivens ytuae sp. nov. isolated from deep sea sediment of Mariana Trench.</title>
        <authorList>
            <person name="Wang Z."/>
            <person name="Sun Q.-L."/>
            <person name="Xu X.-D."/>
            <person name="Tang Y.-Z."/>
            <person name="Zhang J."/>
        </authorList>
    </citation>
    <scope>NUCLEOTIDE SEQUENCE [LARGE SCALE GENOMIC DNA]</scope>
    <source>
        <strain evidence="2 3">MT2928</strain>
    </source>
</reference>
<dbReference type="EMBL" id="CP064942">
    <property type="protein sequence ID" value="QPH56155.1"/>
    <property type="molecule type" value="Genomic_DNA"/>
</dbReference>
<keyword evidence="3" id="KW-1185">Reference proteome</keyword>
<organism evidence="2 3">
    <name type="scientific">Pontivivens ytuae</name>
    <dbReference type="NCBI Taxonomy" id="2789856"/>
    <lineage>
        <taxon>Bacteria</taxon>
        <taxon>Pseudomonadati</taxon>
        <taxon>Pseudomonadota</taxon>
        <taxon>Alphaproteobacteria</taxon>
        <taxon>Rhodobacterales</taxon>
        <taxon>Paracoccaceae</taxon>
        <taxon>Pontivivens</taxon>
    </lineage>
</organism>
<dbReference type="PANTHER" id="PTHR43265">
    <property type="entry name" value="ESTERASE ESTD"/>
    <property type="match status" value="1"/>
</dbReference>
<dbReference type="InterPro" id="IPR029058">
    <property type="entry name" value="AB_hydrolase_fold"/>
</dbReference>
<evidence type="ECO:0000313" key="2">
    <source>
        <dbReference type="EMBL" id="QPH56155.1"/>
    </source>
</evidence>
<dbReference type="Gene3D" id="3.40.50.1820">
    <property type="entry name" value="alpha/beta hydrolase"/>
    <property type="match status" value="1"/>
</dbReference>
<sequence length="320" mass="33684">MLASPFPNWNVLALGVVASLHCHIVQADIIEIPGPGGALAGERVLVEGAAQVVVIVPGSGPIDRDGNGAQVGLHSDTYRLLAEALADQGISSIRIDKRGLFGSADAVTDPNDVTIAEYADDVLAWVETAREIAPCVWVAGHSEGGLVALTAAEREPEAICGLVLLATAGRPIGQLMLEQMHANPANAALMPDLEAIMADLQIGRTRPLDQIPEALRALFSPSLQRFMIDLFSHDPLELARTWSGPALIIQGRADQQVRPLDATLLNGAMPQADLQLIEGMTHMLKPHVPGAPLATYTDPSIPLHPAIGALMGVTLKGALD</sequence>
<dbReference type="Pfam" id="PF12146">
    <property type="entry name" value="Hydrolase_4"/>
    <property type="match status" value="1"/>
</dbReference>
<dbReference type="SUPFAM" id="SSF53474">
    <property type="entry name" value="alpha/beta-Hydrolases"/>
    <property type="match status" value="1"/>
</dbReference>
<dbReference type="AlphaFoldDB" id="A0A7S9LWA5"/>
<accession>A0A7S9LWA5</accession>
<proteinExistence type="predicted"/>
<gene>
    <name evidence="2" type="ORF">I0K15_07890</name>
</gene>
<keyword evidence="2" id="KW-0378">Hydrolase</keyword>
<evidence type="ECO:0000259" key="1">
    <source>
        <dbReference type="Pfam" id="PF12146"/>
    </source>
</evidence>